<evidence type="ECO:0000256" key="5">
    <source>
        <dbReference type="ARBA" id="ARBA00022737"/>
    </source>
</evidence>
<dbReference type="PROSITE" id="PS50893">
    <property type="entry name" value="ABC_TRANSPORTER_2"/>
    <property type="match status" value="2"/>
</dbReference>
<organism evidence="11 12">
    <name type="scientific">Methylobacterium aquaticum</name>
    <dbReference type="NCBI Taxonomy" id="270351"/>
    <lineage>
        <taxon>Bacteria</taxon>
        <taxon>Pseudomonadati</taxon>
        <taxon>Pseudomonadota</taxon>
        <taxon>Alphaproteobacteria</taxon>
        <taxon>Hyphomicrobiales</taxon>
        <taxon>Methylobacteriaceae</taxon>
        <taxon>Methylobacterium</taxon>
    </lineage>
</organism>
<evidence type="ECO:0000256" key="6">
    <source>
        <dbReference type="ARBA" id="ARBA00022741"/>
    </source>
</evidence>
<keyword evidence="5" id="KW-0677">Repeat</keyword>
<keyword evidence="2" id="KW-0813">Transport</keyword>
<reference evidence="11 12" key="1">
    <citation type="journal article" date="2015" name="Genome Announc.">
        <title>Complete Genome Sequence of Methylobacterium aquaticum Strain 22A, Isolated from Racomitrium japonicum Moss.</title>
        <authorList>
            <person name="Tani A."/>
            <person name="Ogura Y."/>
            <person name="Hayashi T."/>
            <person name="Kimbara K."/>
        </authorList>
    </citation>
    <scope>NUCLEOTIDE SEQUENCE [LARGE SCALE GENOMIC DNA]</scope>
    <source>
        <strain evidence="11 12">MA-22A</strain>
        <plasmid evidence="12">Plasmid pMaq22A_1p DNA</plasmid>
    </source>
</reference>
<name>A0A0C6FZN8_9HYPH</name>
<dbReference type="InterPro" id="IPR050107">
    <property type="entry name" value="ABC_carbohydrate_import_ATPase"/>
</dbReference>
<dbReference type="AlphaFoldDB" id="A0A0C6FZN8"/>
<evidence type="ECO:0000256" key="8">
    <source>
        <dbReference type="ARBA" id="ARBA00022967"/>
    </source>
</evidence>
<dbReference type="PANTHER" id="PTHR43790:SF3">
    <property type="entry name" value="D-ALLOSE IMPORT ATP-BINDING PROTEIN ALSA-RELATED"/>
    <property type="match status" value="1"/>
</dbReference>
<evidence type="ECO:0000313" key="11">
    <source>
        <dbReference type="EMBL" id="BAQ48900.1"/>
    </source>
</evidence>
<dbReference type="PANTHER" id="PTHR43790">
    <property type="entry name" value="CARBOHYDRATE TRANSPORT ATP-BINDING PROTEIN MG119-RELATED"/>
    <property type="match status" value="1"/>
</dbReference>
<evidence type="ECO:0000256" key="9">
    <source>
        <dbReference type="ARBA" id="ARBA00023136"/>
    </source>
</evidence>
<proteinExistence type="predicted"/>
<gene>
    <name evidence="11" type="primary">mglA</name>
    <name evidence="11" type="ORF">Maq22A_1p33005</name>
</gene>
<keyword evidence="11" id="KW-0614">Plasmid</keyword>
<dbReference type="SMART" id="SM00382">
    <property type="entry name" value="AAA"/>
    <property type="match status" value="2"/>
</dbReference>
<dbReference type="InterPro" id="IPR003593">
    <property type="entry name" value="AAA+_ATPase"/>
</dbReference>
<dbReference type="EMBL" id="AP014705">
    <property type="protein sequence ID" value="BAQ48900.1"/>
    <property type="molecule type" value="Genomic_DNA"/>
</dbReference>
<evidence type="ECO:0000256" key="7">
    <source>
        <dbReference type="ARBA" id="ARBA00022840"/>
    </source>
</evidence>
<dbReference type="OrthoDB" id="8430269at2"/>
<evidence type="ECO:0000256" key="2">
    <source>
        <dbReference type="ARBA" id="ARBA00022448"/>
    </source>
</evidence>
<evidence type="ECO:0000259" key="10">
    <source>
        <dbReference type="PROSITE" id="PS50893"/>
    </source>
</evidence>
<keyword evidence="7" id="KW-0067">ATP-binding</keyword>
<dbReference type="Pfam" id="PF00005">
    <property type="entry name" value="ABC_tran"/>
    <property type="match status" value="2"/>
</dbReference>
<dbReference type="KEGG" id="maqu:Maq22A_1p33005"/>
<dbReference type="FunFam" id="3.40.50.300:FF:000127">
    <property type="entry name" value="Ribose import ATP-binding protein RbsA"/>
    <property type="match status" value="1"/>
</dbReference>
<keyword evidence="4" id="KW-0762">Sugar transport</keyword>
<dbReference type="InterPro" id="IPR003439">
    <property type="entry name" value="ABC_transporter-like_ATP-bd"/>
</dbReference>
<dbReference type="GO" id="GO:0016887">
    <property type="term" value="F:ATP hydrolysis activity"/>
    <property type="evidence" value="ECO:0007669"/>
    <property type="project" value="InterPro"/>
</dbReference>
<dbReference type="CDD" id="cd03216">
    <property type="entry name" value="ABC_Carb_Monos_I"/>
    <property type="match status" value="1"/>
</dbReference>
<dbReference type="GO" id="GO:0005886">
    <property type="term" value="C:plasma membrane"/>
    <property type="evidence" value="ECO:0007669"/>
    <property type="project" value="UniProtKB-SubCell"/>
</dbReference>
<geneLocation type="plasmid" evidence="12">
    <name>pMaq22A_1p DNA</name>
</geneLocation>
<dbReference type="PATRIC" id="fig|270351.10.peg.5914"/>
<protein>
    <submittedName>
        <fullName evidence="11">ABC transporter</fullName>
    </submittedName>
</protein>
<keyword evidence="3" id="KW-1003">Cell membrane</keyword>
<dbReference type="Gene3D" id="3.40.50.300">
    <property type="entry name" value="P-loop containing nucleotide triphosphate hydrolases"/>
    <property type="match status" value="2"/>
</dbReference>
<keyword evidence="8" id="KW-1278">Translocase</keyword>
<keyword evidence="6" id="KW-0547">Nucleotide-binding</keyword>
<evidence type="ECO:0000256" key="4">
    <source>
        <dbReference type="ARBA" id="ARBA00022597"/>
    </source>
</evidence>
<feature type="domain" description="ABC transporter" evidence="10">
    <location>
        <begin position="9"/>
        <end position="245"/>
    </location>
</feature>
<evidence type="ECO:0000313" key="12">
    <source>
        <dbReference type="Proteomes" id="UP000061432"/>
    </source>
</evidence>
<feature type="domain" description="ABC transporter" evidence="10">
    <location>
        <begin position="255"/>
        <end position="498"/>
    </location>
</feature>
<dbReference type="SUPFAM" id="SSF52540">
    <property type="entry name" value="P-loop containing nucleoside triphosphate hydrolases"/>
    <property type="match status" value="2"/>
</dbReference>
<dbReference type="CDD" id="cd03215">
    <property type="entry name" value="ABC_Carb_Monos_II"/>
    <property type="match status" value="1"/>
</dbReference>
<dbReference type="GO" id="GO:0005524">
    <property type="term" value="F:ATP binding"/>
    <property type="evidence" value="ECO:0007669"/>
    <property type="project" value="UniProtKB-KW"/>
</dbReference>
<dbReference type="InterPro" id="IPR027417">
    <property type="entry name" value="P-loop_NTPase"/>
</dbReference>
<accession>A0A0C6FZN8</accession>
<evidence type="ECO:0000256" key="1">
    <source>
        <dbReference type="ARBA" id="ARBA00004202"/>
    </source>
</evidence>
<reference evidence="12" key="2">
    <citation type="submission" date="2015-01" db="EMBL/GenBank/DDBJ databases">
        <title>Complete genome sequence of Methylobacterium aquaticum strain 22A.</title>
        <authorList>
            <person name="Tani A."/>
            <person name="Ogura Y."/>
            <person name="Hayashi T."/>
        </authorList>
    </citation>
    <scope>NUCLEOTIDE SEQUENCE [LARGE SCALE GENOMIC DNA]</scope>
    <source>
        <strain evidence="12">MA-22A</strain>
        <plasmid evidence="12">Plasmid pMaq22A_1p DNA</plasmid>
    </source>
</reference>
<comment type="subcellular location">
    <subcellularLocation>
        <location evidence="1">Cell membrane</location>
        <topology evidence="1">Peripheral membrane protein</topology>
    </subcellularLocation>
</comment>
<dbReference type="Proteomes" id="UP000061432">
    <property type="component" value="Plasmid pMaq22A_1p"/>
</dbReference>
<sequence>MASDAPSRLHIQGLTKRFPGVVALGEMSLRVRPGEVHALLGENGAGKSTLMRILSGVLRPDEGTIAVDGEELTLRSPLAARRAGIAMIHQELQQVPELTVAQNMFLGRALRRGGLFVDRARQEALAAEALAPLDSAIRPDAPIRSLRVAQRQIVEIARALLDNARIIAMDEPTSSLTPSEFERLAAVIAGLAARGVSIIYVSHKMDEVFRTCSRATIMRDGRFIADLDLAGTTEGAVVAQMVGRELAVAEHRSSVQAETVLSVRGLSAGTKVVDASFDLRRGEVLGIAGLIGSGRTELLRLIAGADRRSGGTVAVNGRPLVRAGTRAAIAAGIGLVPEERKRDGIVPQRSMVANVALPSMPRFAPRGIVRGRRLRAEAGRLLAEVNLRPMQIDRPIRLFSGGNQQKGIIARWIAAGTQILLFDEPTRGIDIGAKAEIYGLIERLAAEGKSVIVVSSELPELLRLSDRVLVMRQGRIAAELPREALSEQAIVAHAVPQSVRAA</sequence>
<evidence type="ECO:0000256" key="3">
    <source>
        <dbReference type="ARBA" id="ARBA00022475"/>
    </source>
</evidence>
<keyword evidence="9" id="KW-0472">Membrane</keyword>